<evidence type="ECO:0000313" key="2">
    <source>
        <dbReference type="Proteomes" id="UP001322392"/>
    </source>
</evidence>
<protein>
    <submittedName>
        <fullName evidence="1">Uncharacterized protein</fullName>
    </submittedName>
</protein>
<dbReference type="Proteomes" id="UP001322392">
    <property type="component" value="Chromosome"/>
</dbReference>
<organism evidence="1 2">
    <name type="scientific">Pseudomonas canadensis</name>
    <dbReference type="NCBI Taxonomy" id="915099"/>
    <lineage>
        <taxon>Bacteria</taxon>
        <taxon>Pseudomonadati</taxon>
        <taxon>Pseudomonadota</taxon>
        <taxon>Gammaproteobacteria</taxon>
        <taxon>Pseudomonadales</taxon>
        <taxon>Pseudomonadaceae</taxon>
        <taxon>Pseudomonas</taxon>
    </lineage>
</organism>
<reference evidence="1 2" key="1">
    <citation type="submission" date="2023-12" db="EMBL/GenBank/DDBJ databases">
        <title>First complete genome sequence of Pseudomonas canadensis strain Pcan-CK-23 isolated from homogenized tissues of Zophobas morio larvae.</title>
        <authorList>
            <person name="Kundlacz C."/>
            <person name="Aldeia C."/>
            <person name="Eddoubaji Y."/>
            <person name="Campos-Madueno E.I."/>
            <person name="Endimiani A."/>
        </authorList>
    </citation>
    <scope>NUCLEOTIDE SEQUENCE [LARGE SCALE GENOMIC DNA]</scope>
    <source>
        <strain evidence="1 2">Pcan-CK-23</strain>
    </source>
</reference>
<gene>
    <name evidence="1" type="ORF">SPL95_00515</name>
</gene>
<sequence>MTEVRESTTYRHTERMALYLGVDSRGIVLAAPKVPETIEGKTDYLQEYEVQDLSAGNKPLWYAHFHYASLQAPDQQPTAAHLKTAAQRRLGREYENNTGQRVYRGPLANAAAREIFLGSPVA</sequence>
<proteinExistence type="predicted"/>
<accession>A0ABZ1A618</accession>
<dbReference type="RefSeq" id="WP_028618525.1">
    <property type="nucleotide sequence ID" value="NZ_AYTD01000017.1"/>
</dbReference>
<name>A0ABZ1A618_9PSED</name>
<keyword evidence="2" id="KW-1185">Reference proteome</keyword>
<dbReference type="EMBL" id="CP139639">
    <property type="protein sequence ID" value="WRI24837.1"/>
    <property type="molecule type" value="Genomic_DNA"/>
</dbReference>
<evidence type="ECO:0000313" key="1">
    <source>
        <dbReference type="EMBL" id="WRI24837.1"/>
    </source>
</evidence>